<protein>
    <submittedName>
        <fullName evidence="2">Uncharacterized protein</fullName>
    </submittedName>
</protein>
<comment type="caution">
    <text evidence="2">The sequence shown here is derived from an EMBL/GenBank/DDBJ whole genome shotgun (WGS) entry which is preliminary data.</text>
</comment>
<reference evidence="2 3" key="1">
    <citation type="journal article" date="2021" name="Sci. Rep.">
        <title>Genome analysis of a halophilic bacterium Halomonas malpeensis YU-PRIM-29(T) reveals its exopolysaccharide and pigment producing capabilities.</title>
        <authorList>
            <person name="Athmika"/>
            <person name="Ghate S.D."/>
            <person name="Arun A.B."/>
            <person name="Rao S.S."/>
            <person name="Kumar S.T.A."/>
            <person name="Kandiyil M.K."/>
            <person name="Saptami K."/>
            <person name="Rekha P.D."/>
        </authorList>
    </citation>
    <scope>NUCLEOTIDE SEQUENCE [LARGE SCALE GENOMIC DNA]</scope>
    <source>
        <strain evidence="3">prim 29</strain>
    </source>
</reference>
<accession>A0ABS8DNM3</accession>
<dbReference type="Proteomes" id="UP001319882">
    <property type="component" value="Unassembled WGS sequence"/>
</dbReference>
<sequence>MTKSSSLMLVTGVAGGALIGFMIALSIPDAVSSDKVGDQSGKTDDTQASSALEGLDYLALDERTRGELTSSAQLNGNNGSRFLSYGLSLDEDALVELSLSGALNGVVSLFDDQLQLLDSAETLRYRIEEGGDYLVTVSGYDASSYGPFTLYPRLMELSDSDTLTLDEPMDSWLQGDERAVSFTIEEAGMYQIDMRSDDFDAYLTLEGPNGYQREDDDSGGNLDAQITDFLEPGDYTVRAQTYGSGNGVYTLSAQTKEFPGGELRNDGPIASGESLNGWYSGQALEYTFEVEEAGMYQIDMTSDDVDAFLELEGDDNYYREDDDGGEGLDARIADFLAPGTYRITARTAYGSGAGMFSLGVAQRELPEGVELQNGGELAPGDSATGWYSGEDVNYQLTLEESSEVTIRMDSTDFDAYLELSGEGVSFSDDDGGQGSNALLSAPLLPGTYTIHARGYGSYGSGLFEVGVEAEPTQMEPDA</sequence>
<feature type="transmembrane region" description="Helical" evidence="1">
    <location>
        <begin position="7"/>
        <end position="27"/>
    </location>
</feature>
<organism evidence="2 3">
    <name type="scientific">Vreelandella malpeensis</name>
    <dbReference type="NCBI Taxonomy" id="1172368"/>
    <lineage>
        <taxon>Bacteria</taxon>
        <taxon>Pseudomonadati</taxon>
        <taxon>Pseudomonadota</taxon>
        <taxon>Gammaproteobacteria</taxon>
        <taxon>Oceanospirillales</taxon>
        <taxon>Halomonadaceae</taxon>
        <taxon>Vreelandella</taxon>
    </lineage>
</organism>
<keyword evidence="3" id="KW-1185">Reference proteome</keyword>
<evidence type="ECO:0000256" key="1">
    <source>
        <dbReference type="SAM" id="Phobius"/>
    </source>
</evidence>
<gene>
    <name evidence="2" type="ORF">GEV37_01860</name>
</gene>
<evidence type="ECO:0000313" key="2">
    <source>
        <dbReference type="EMBL" id="MCB8887875.1"/>
    </source>
</evidence>
<dbReference type="RefSeq" id="WP_227388473.1">
    <property type="nucleotide sequence ID" value="NZ_JBHSCJ010000003.1"/>
</dbReference>
<dbReference type="Gene3D" id="2.60.120.380">
    <property type="match status" value="2"/>
</dbReference>
<keyword evidence="1" id="KW-0812">Transmembrane</keyword>
<name>A0ABS8DNM3_9GAMM</name>
<keyword evidence="1" id="KW-1133">Transmembrane helix</keyword>
<evidence type="ECO:0000313" key="3">
    <source>
        <dbReference type="Proteomes" id="UP001319882"/>
    </source>
</evidence>
<proteinExistence type="predicted"/>
<dbReference type="EMBL" id="WHVL01000001">
    <property type="protein sequence ID" value="MCB8887875.1"/>
    <property type="molecule type" value="Genomic_DNA"/>
</dbReference>
<keyword evidence="1" id="KW-0472">Membrane</keyword>